<sequence length="255" mass="27778">MILVAVTIALALGVFSFFQGQASQIQRERLLINIVSDTANSVDTDIIGWAYDDSASPTILCYYIDIMNLSDEARRYSLTILPLRQQLNGLYVPTEDISLIPVDQDVLGGGINTYYFLIEDSNGNGLLDVVGSGGATIYLDAIPPCQQWRGNPSLSSGLEVEQADPTSILMSTGPPSLSELAMAYASVNLQKPIPVLEVQLDPKDIVTLLVVITLDDWDQTGEILPPPPFIHMVVLAEFEGNYYLAVAFKLPPEIS</sequence>
<dbReference type="AlphaFoldDB" id="A0A401H9C3"/>
<comment type="caution">
    <text evidence="1">The sequence shown here is derived from an EMBL/GenBank/DDBJ whole genome shotgun (WGS) entry which is preliminary data.</text>
</comment>
<accession>A0A401H9C3</accession>
<dbReference type="EMBL" id="BDMD01000040">
    <property type="protein sequence ID" value="GBF09055.1"/>
    <property type="molecule type" value="Genomic_DNA"/>
</dbReference>
<evidence type="ECO:0000313" key="1">
    <source>
        <dbReference type="EMBL" id="GBF09055.1"/>
    </source>
</evidence>
<proteinExistence type="predicted"/>
<dbReference type="Proteomes" id="UP000291213">
    <property type="component" value="Unassembled WGS sequence"/>
</dbReference>
<protein>
    <submittedName>
        <fullName evidence="1">Uncharacterized protein</fullName>
    </submittedName>
</protein>
<reference evidence="1 2" key="1">
    <citation type="submission" date="2017-02" db="EMBL/GenBank/DDBJ databases">
        <title>isolation and characterization of a novel temperate virus Aeropyrum globular virus 1 infecting hyperthermophilic archaeon Aeropyrum.</title>
        <authorList>
            <person name="Yumiya M."/>
            <person name="Yoshida T."/>
            <person name="Sako Y."/>
        </authorList>
    </citation>
    <scope>NUCLEOTIDE SEQUENCE [LARGE SCALE GENOMIC DNA]</scope>
    <source>
        <strain evidence="1 2">YK1-12-2013</strain>
    </source>
</reference>
<evidence type="ECO:0000313" key="2">
    <source>
        <dbReference type="Proteomes" id="UP000291213"/>
    </source>
</evidence>
<organism evidence="1 2">
    <name type="scientific">Aeropyrum pernix</name>
    <dbReference type="NCBI Taxonomy" id="56636"/>
    <lineage>
        <taxon>Archaea</taxon>
        <taxon>Thermoproteota</taxon>
        <taxon>Thermoprotei</taxon>
        <taxon>Desulfurococcales</taxon>
        <taxon>Desulfurococcaceae</taxon>
        <taxon>Aeropyrum</taxon>
    </lineage>
</organism>
<gene>
    <name evidence="1" type="ORF">apy_07800</name>
</gene>
<name>A0A401H9C3_AERPX</name>